<dbReference type="RefSeq" id="WP_378022730.1">
    <property type="nucleotide sequence ID" value="NZ_JBHSKG010000011.1"/>
</dbReference>
<proteinExistence type="predicted"/>
<dbReference type="SUPFAM" id="SSF47781">
    <property type="entry name" value="RuvA domain 2-like"/>
    <property type="match status" value="1"/>
</dbReference>
<reference evidence="3" key="1">
    <citation type="journal article" date="2019" name="Int. J. Syst. Evol. Microbiol.">
        <title>The Global Catalogue of Microorganisms (GCM) 10K type strain sequencing project: providing services to taxonomists for standard genome sequencing and annotation.</title>
        <authorList>
            <consortium name="The Broad Institute Genomics Platform"/>
            <consortium name="The Broad Institute Genome Sequencing Center for Infectious Disease"/>
            <person name="Wu L."/>
            <person name="Ma J."/>
        </authorList>
    </citation>
    <scope>NUCLEOTIDE SEQUENCE [LARGE SCALE GENOMIC DNA]</scope>
    <source>
        <strain evidence="3">XZYJ18</strain>
    </source>
</reference>
<name>A0ABV9ZJU4_9PSEU</name>
<dbReference type="InterPro" id="IPR010994">
    <property type="entry name" value="RuvA_2-like"/>
</dbReference>
<evidence type="ECO:0008006" key="4">
    <source>
        <dbReference type="Google" id="ProtNLM"/>
    </source>
</evidence>
<keyword evidence="1" id="KW-1133">Transmembrane helix</keyword>
<gene>
    <name evidence="2" type="ORF">ACFPK1_20175</name>
</gene>
<feature type="transmembrane region" description="Helical" evidence="1">
    <location>
        <begin position="48"/>
        <end position="67"/>
    </location>
</feature>
<accession>A0ABV9ZJU4</accession>
<organism evidence="2 3">
    <name type="scientific">Actinomycetospora rhizophila</name>
    <dbReference type="NCBI Taxonomy" id="1416876"/>
    <lineage>
        <taxon>Bacteria</taxon>
        <taxon>Bacillati</taxon>
        <taxon>Actinomycetota</taxon>
        <taxon>Actinomycetes</taxon>
        <taxon>Pseudonocardiales</taxon>
        <taxon>Pseudonocardiaceae</taxon>
        <taxon>Actinomycetospora</taxon>
    </lineage>
</organism>
<keyword evidence="3" id="KW-1185">Reference proteome</keyword>
<sequence>MTAVPPGAPPRSGNWFTRGGWWFFVHLLSLGLLLPVPLAHAAVRTRRAVYAVLALASVALVVGAFALNQAADRTPDGQYQGLAASLSSLGLLTGLLGGLVLLILIRPRVFPRSTRPVGWDRPPPDPAIAAALAARDRRSEARRLAAEDPLLARELRIGRPDLARSYDDGGLVDLNTAPGPVIARTLGIAPAHAERIVGCRAAAGRFAAVDDVFVWADLPYEVWDQVRDRGVVLGRTG</sequence>
<keyword evidence="1" id="KW-0812">Transmembrane</keyword>
<keyword evidence="1" id="KW-0472">Membrane</keyword>
<feature type="transmembrane region" description="Helical" evidence="1">
    <location>
        <begin position="20"/>
        <end position="41"/>
    </location>
</feature>
<comment type="caution">
    <text evidence="2">The sequence shown here is derived from an EMBL/GenBank/DDBJ whole genome shotgun (WGS) entry which is preliminary data.</text>
</comment>
<feature type="transmembrane region" description="Helical" evidence="1">
    <location>
        <begin position="79"/>
        <end position="105"/>
    </location>
</feature>
<protein>
    <recommendedName>
        <fullName evidence="4">Helix-hairpin-helix protein</fullName>
    </recommendedName>
</protein>
<evidence type="ECO:0000256" key="1">
    <source>
        <dbReference type="SAM" id="Phobius"/>
    </source>
</evidence>
<dbReference type="EMBL" id="JBHSKG010000011">
    <property type="protein sequence ID" value="MFC5140565.1"/>
    <property type="molecule type" value="Genomic_DNA"/>
</dbReference>
<evidence type="ECO:0000313" key="3">
    <source>
        <dbReference type="Proteomes" id="UP001596175"/>
    </source>
</evidence>
<dbReference type="Proteomes" id="UP001596175">
    <property type="component" value="Unassembled WGS sequence"/>
</dbReference>
<evidence type="ECO:0000313" key="2">
    <source>
        <dbReference type="EMBL" id="MFC5140565.1"/>
    </source>
</evidence>